<protein>
    <submittedName>
        <fullName evidence="2">Uncharacterized protein</fullName>
    </submittedName>
</protein>
<accession>A0A218WBB6</accession>
<evidence type="ECO:0000256" key="1">
    <source>
        <dbReference type="SAM" id="MobiDB-lite"/>
    </source>
</evidence>
<gene>
    <name evidence="2" type="ORF">CDL15_Pgr026014</name>
</gene>
<dbReference type="EMBL" id="MTKT01004810">
    <property type="protein sequence ID" value="OWM70164.1"/>
    <property type="molecule type" value="Genomic_DNA"/>
</dbReference>
<reference evidence="3" key="1">
    <citation type="journal article" date="2017" name="Plant J.">
        <title>The pomegranate (Punica granatum L.) genome and the genomics of punicalagin biosynthesis.</title>
        <authorList>
            <person name="Qin G."/>
            <person name="Xu C."/>
            <person name="Ming R."/>
            <person name="Tang H."/>
            <person name="Guyot R."/>
            <person name="Kramer E.M."/>
            <person name="Hu Y."/>
            <person name="Yi X."/>
            <person name="Qi Y."/>
            <person name="Xu X."/>
            <person name="Gao Z."/>
            <person name="Pan H."/>
            <person name="Jian J."/>
            <person name="Tian Y."/>
            <person name="Yue Z."/>
            <person name="Xu Y."/>
        </authorList>
    </citation>
    <scope>NUCLEOTIDE SEQUENCE [LARGE SCALE GENOMIC DNA]</scope>
    <source>
        <strain evidence="3">cv. Dabenzi</strain>
    </source>
</reference>
<dbReference type="Proteomes" id="UP000197138">
    <property type="component" value="Unassembled WGS sequence"/>
</dbReference>
<name>A0A218WBB6_PUNGR</name>
<dbReference type="AlphaFoldDB" id="A0A218WBB6"/>
<evidence type="ECO:0000313" key="2">
    <source>
        <dbReference type="EMBL" id="OWM70164.1"/>
    </source>
</evidence>
<organism evidence="2 3">
    <name type="scientific">Punica granatum</name>
    <name type="common">Pomegranate</name>
    <dbReference type="NCBI Taxonomy" id="22663"/>
    <lineage>
        <taxon>Eukaryota</taxon>
        <taxon>Viridiplantae</taxon>
        <taxon>Streptophyta</taxon>
        <taxon>Embryophyta</taxon>
        <taxon>Tracheophyta</taxon>
        <taxon>Spermatophyta</taxon>
        <taxon>Magnoliopsida</taxon>
        <taxon>eudicotyledons</taxon>
        <taxon>Gunneridae</taxon>
        <taxon>Pentapetalae</taxon>
        <taxon>rosids</taxon>
        <taxon>malvids</taxon>
        <taxon>Myrtales</taxon>
        <taxon>Lythraceae</taxon>
        <taxon>Punica</taxon>
    </lineage>
</organism>
<feature type="region of interest" description="Disordered" evidence="1">
    <location>
        <begin position="1"/>
        <end position="22"/>
    </location>
</feature>
<comment type="caution">
    <text evidence="2">The sequence shown here is derived from an EMBL/GenBank/DDBJ whole genome shotgun (WGS) entry which is preliminary data.</text>
</comment>
<sequence>MQGIIWKPRAEQHMTESKQQREARRVAAPSFLQFRFWSSGINTAEGDGDSIGVGPRGVEGGDAADFAEGVLGGVSAEGVGSEELLGIGGELKSREGTIEASVASHGAVGAVAPPGNDAGRGFHFPSHTAAVAMASSPMHHFLRSLRSHSCSVMGYYWYSDSSICLPAGSCRRKHVKTPFPCPSLSLGPDLNDQSYVR</sequence>
<evidence type="ECO:0000313" key="3">
    <source>
        <dbReference type="Proteomes" id="UP000197138"/>
    </source>
</evidence>
<proteinExistence type="predicted"/>
<feature type="compositionally biased region" description="Basic and acidic residues" evidence="1">
    <location>
        <begin position="8"/>
        <end position="22"/>
    </location>
</feature>